<reference evidence="2" key="2">
    <citation type="submission" date="2020-09" db="EMBL/GenBank/DDBJ databases">
        <authorList>
            <person name="Sun Q."/>
            <person name="Ohkuma M."/>
        </authorList>
    </citation>
    <scope>NUCLEOTIDE SEQUENCE</scope>
    <source>
        <strain evidence="2">JCM 30078</strain>
    </source>
</reference>
<dbReference type="Gene3D" id="3.40.630.30">
    <property type="match status" value="1"/>
</dbReference>
<organism evidence="2 3">
    <name type="scientific">Pseudomonas matsuisoli</name>
    <dbReference type="NCBI Taxonomy" id="1515666"/>
    <lineage>
        <taxon>Bacteria</taxon>
        <taxon>Pseudomonadati</taxon>
        <taxon>Pseudomonadota</taxon>
        <taxon>Gammaproteobacteria</taxon>
        <taxon>Pseudomonadales</taxon>
        <taxon>Pseudomonadaceae</taxon>
        <taxon>Pseudomonas</taxon>
    </lineage>
</organism>
<proteinExistence type="predicted"/>
<reference evidence="2" key="1">
    <citation type="journal article" date="2014" name="Int. J. Syst. Evol. Microbiol.">
        <title>Complete genome sequence of Corynebacterium casei LMG S-19264T (=DSM 44701T), isolated from a smear-ripened cheese.</title>
        <authorList>
            <consortium name="US DOE Joint Genome Institute (JGI-PGF)"/>
            <person name="Walter F."/>
            <person name="Albersmeier A."/>
            <person name="Kalinowski J."/>
            <person name="Ruckert C."/>
        </authorList>
    </citation>
    <scope>NUCLEOTIDE SEQUENCE</scope>
    <source>
        <strain evidence="2">JCM 30078</strain>
    </source>
</reference>
<evidence type="ECO:0000313" key="3">
    <source>
        <dbReference type="Proteomes" id="UP000635983"/>
    </source>
</evidence>
<dbReference type="Pfam" id="PF00583">
    <property type="entry name" value="Acetyltransf_1"/>
    <property type="match status" value="1"/>
</dbReference>
<comment type="caution">
    <text evidence="2">The sequence shown here is derived from an EMBL/GenBank/DDBJ whole genome shotgun (WGS) entry which is preliminary data.</text>
</comment>
<dbReference type="InterPro" id="IPR000182">
    <property type="entry name" value="GNAT_dom"/>
</dbReference>
<dbReference type="SUPFAM" id="SSF55729">
    <property type="entry name" value="Acyl-CoA N-acyltransferases (Nat)"/>
    <property type="match status" value="1"/>
</dbReference>
<gene>
    <name evidence="2" type="ORF">GCM10009304_04220</name>
</gene>
<protein>
    <submittedName>
        <fullName evidence="2">GNAT family N-acetyltransferase</fullName>
    </submittedName>
</protein>
<dbReference type="InterPro" id="IPR016181">
    <property type="entry name" value="Acyl_CoA_acyltransferase"/>
</dbReference>
<name>A0A917PK08_9PSED</name>
<feature type="domain" description="N-acetyltransferase" evidence="1">
    <location>
        <begin position="8"/>
        <end position="167"/>
    </location>
</feature>
<dbReference type="GO" id="GO:0016747">
    <property type="term" value="F:acyltransferase activity, transferring groups other than amino-acyl groups"/>
    <property type="evidence" value="ECO:0007669"/>
    <property type="project" value="InterPro"/>
</dbReference>
<dbReference type="Proteomes" id="UP000635983">
    <property type="component" value="Unassembled WGS sequence"/>
</dbReference>
<dbReference type="CDD" id="cd04301">
    <property type="entry name" value="NAT_SF"/>
    <property type="match status" value="1"/>
</dbReference>
<dbReference type="PROSITE" id="PS51186">
    <property type="entry name" value="GNAT"/>
    <property type="match status" value="1"/>
</dbReference>
<dbReference type="EMBL" id="BMPO01000001">
    <property type="protein sequence ID" value="GGJ81489.1"/>
    <property type="molecule type" value="Genomic_DNA"/>
</dbReference>
<sequence>MPNIHRLATLRDVPLLIDFIFMYGSNQWNHLPIEPVRAHLEEIGSGRIRALLAESQGQLLGFISFQPVSREFLRYQPADRLVHAYVCEAVVHREAVGKGIGSGLLSAVVAHLMENGVRDIYIDRHADNAASAGMMRKAGFVELETYDDPLRRPNGSRQTTVCRLHID</sequence>
<evidence type="ECO:0000313" key="2">
    <source>
        <dbReference type="EMBL" id="GGJ81489.1"/>
    </source>
</evidence>
<evidence type="ECO:0000259" key="1">
    <source>
        <dbReference type="PROSITE" id="PS51186"/>
    </source>
</evidence>
<accession>A0A917PK08</accession>
<keyword evidence="3" id="KW-1185">Reference proteome</keyword>
<dbReference type="AlphaFoldDB" id="A0A917PK08"/>